<evidence type="ECO:0000256" key="1">
    <source>
        <dbReference type="SAM" id="Phobius"/>
    </source>
</evidence>
<organism evidence="3 4">
    <name type="scientific">Cylicocyclus nassatus</name>
    <name type="common">Nematode worm</name>
    <dbReference type="NCBI Taxonomy" id="53992"/>
    <lineage>
        <taxon>Eukaryota</taxon>
        <taxon>Metazoa</taxon>
        <taxon>Ecdysozoa</taxon>
        <taxon>Nematoda</taxon>
        <taxon>Chromadorea</taxon>
        <taxon>Rhabditida</taxon>
        <taxon>Rhabditina</taxon>
        <taxon>Rhabditomorpha</taxon>
        <taxon>Strongyloidea</taxon>
        <taxon>Strongylidae</taxon>
        <taxon>Cylicocyclus</taxon>
    </lineage>
</organism>
<feature type="chain" id="PRO_5041296733" evidence="2">
    <location>
        <begin position="18"/>
        <end position="185"/>
    </location>
</feature>
<feature type="transmembrane region" description="Helical" evidence="1">
    <location>
        <begin position="121"/>
        <end position="142"/>
    </location>
</feature>
<sequence length="185" mass="20489">MKLLLFTLMCVIATCSGDIIRTVYCRNQCTDYISIPEISMPLCAPEHLKMKECGSVITCDWAEAERDNARPIANISSDVICCYRATIKEKGDCAETMTAELPRKDTSPELVALTDICTIHFVPWLLCTVLLVVVILQAIYIVKLSIARPSHQKVTQSEDPPLLPQVVVAHPIVNTRPLSPAIPLQ</sequence>
<protein>
    <submittedName>
        <fullName evidence="3">Uncharacterized protein</fullName>
    </submittedName>
</protein>
<keyword evidence="1" id="KW-0472">Membrane</keyword>
<keyword evidence="1" id="KW-0812">Transmembrane</keyword>
<reference evidence="3" key="1">
    <citation type="submission" date="2023-07" db="EMBL/GenBank/DDBJ databases">
        <authorList>
            <consortium name="CYATHOMIX"/>
        </authorList>
    </citation>
    <scope>NUCLEOTIDE SEQUENCE</scope>
    <source>
        <strain evidence="3">N/A</strain>
    </source>
</reference>
<gene>
    <name evidence="3" type="ORF">CYNAS_LOCUS17354</name>
</gene>
<proteinExistence type="predicted"/>
<feature type="signal peptide" evidence="2">
    <location>
        <begin position="1"/>
        <end position="17"/>
    </location>
</feature>
<dbReference type="AlphaFoldDB" id="A0AA36H759"/>
<dbReference type="EMBL" id="CATQJL010000316">
    <property type="protein sequence ID" value="CAJ0605371.1"/>
    <property type="molecule type" value="Genomic_DNA"/>
</dbReference>
<evidence type="ECO:0000313" key="4">
    <source>
        <dbReference type="Proteomes" id="UP001176961"/>
    </source>
</evidence>
<evidence type="ECO:0000256" key="2">
    <source>
        <dbReference type="SAM" id="SignalP"/>
    </source>
</evidence>
<dbReference type="Proteomes" id="UP001176961">
    <property type="component" value="Unassembled WGS sequence"/>
</dbReference>
<name>A0AA36H759_CYLNA</name>
<accession>A0AA36H759</accession>
<evidence type="ECO:0000313" key="3">
    <source>
        <dbReference type="EMBL" id="CAJ0605371.1"/>
    </source>
</evidence>
<keyword evidence="2" id="KW-0732">Signal</keyword>
<keyword evidence="4" id="KW-1185">Reference proteome</keyword>
<keyword evidence="1" id="KW-1133">Transmembrane helix</keyword>
<comment type="caution">
    <text evidence="3">The sequence shown here is derived from an EMBL/GenBank/DDBJ whole genome shotgun (WGS) entry which is preliminary data.</text>
</comment>